<reference evidence="4 5" key="1">
    <citation type="submission" date="2015-06" db="EMBL/GenBank/DDBJ databases">
        <title>Draft genome of the moderately acidophilic sulfate reducer Candidatus Desulfosporosinus acididurans strain M1.</title>
        <authorList>
            <person name="Poehlein A."/>
            <person name="Petzsch P."/>
            <person name="Johnson B.D."/>
            <person name="Schloemann M."/>
            <person name="Daniel R."/>
            <person name="Muehling M."/>
        </authorList>
    </citation>
    <scope>NUCLEOTIDE SEQUENCE [LARGE SCALE GENOMIC DNA]</scope>
    <source>
        <strain evidence="4 5">M1</strain>
    </source>
</reference>
<accession>A0A0J1FWE4</accession>
<dbReference type="Proteomes" id="UP000036356">
    <property type="component" value="Unassembled WGS sequence"/>
</dbReference>
<gene>
    <name evidence="4" type="primary">icaR</name>
    <name evidence="4" type="ORF">DEAC_c00060</name>
</gene>
<dbReference type="InterPro" id="IPR009057">
    <property type="entry name" value="Homeodomain-like_sf"/>
</dbReference>
<evidence type="ECO:0000259" key="3">
    <source>
        <dbReference type="PROSITE" id="PS50977"/>
    </source>
</evidence>
<protein>
    <submittedName>
        <fullName evidence="4">Biofilm operon icaADBC HTH-type negative transcriptional regulator IcaR</fullName>
    </submittedName>
</protein>
<dbReference type="AlphaFoldDB" id="A0A0J1FWE4"/>
<evidence type="ECO:0000313" key="5">
    <source>
        <dbReference type="Proteomes" id="UP000036356"/>
    </source>
</evidence>
<evidence type="ECO:0000256" key="1">
    <source>
        <dbReference type="ARBA" id="ARBA00023125"/>
    </source>
</evidence>
<name>A0A0J1FWE4_9FIRM</name>
<dbReference type="Gene3D" id="1.10.357.10">
    <property type="entry name" value="Tetracycline Repressor, domain 2"/>
    <property type="match status" value="1"/>
</dbReference>
<evidence type="ECO:0000313" key="4">
    <source>
        <dbReference type="EMBL" id="KLU67612.1"/>
    </source>
</evidence>
<dbReference type="RefSeq" id="WP_047808010.1">
    <property type="nucleotide sequence ID" value="NZ_LDZY01000001.1"/>
</dbReference>
<dbReference type="EMBL" id="LDZY01000001">
    <property type="protein sequence ID" value="KLU67612.1"/>
    <property type="molecule type" value="Genomic_DNA"/>
</dbReference>
<dbReference type="PROSITE" id="PS50977">
    <property type="entry name" value="HTH_TETR_2"/>
    <property type="match status" value="1"/>
</dbReference>
<dbReference type="InterPro" id="IPR023772">
    <property type="entry name" value="DNA-bd_HTH_TetR-type_CS"/>
</dbReference>
<dbReference type="InterPro" id="IPR001647">
    <property type="entry name" value="HTH_TetR"/>
</dbReference>
<proteinExistence type="predicted"/>
<dbReference type="GO" id="GO:0000976">
    <property type="term" value="F:transcription cis-regulatory region binding"/>
    <property type="evidence" value="ECO:0007669"/>
    <property type="project" value="TreeGrafter"/>
</dbReference>
<dbReference type="PANTHER" id="PTHR30055">
    <property type="entry name" value="HTH-TYPE TRANSCRIPTIONAL REGULATOR RUTR"/>
    <property type="match status" value="1"/>
</dbReference>
<dbReference type="PANTHER" id="PTHR30055:SF226">
    <property type="entry name" value="HTH-TYPE TRANSCRIPTIONAL REGULATOR PKSA"/>
    <property type="match status" value="1"/>
</dbReference>
<keyword evidence="1 2" id="KW-0238">DNA-binding</keyword>
<dbReference type="Pfam" id="PF00440">
    <property type="entry name" value="TetR_N"/>
    <property type="match status" value="1"/>
</dbReference>
<feature type="DNA-binding region" description="H-T-H motif" evidence="2">
    <location>
        <begin position="35"/>
        <end position="54"/>
    </location>
</feature>
<feature type="domain" description="HTH tetR-type" evidence="3">
    <location>
        <begin position="12"/>
        <end position="72"/>
    </location>
</feature>
<keyword evidence="5" id="KW-1185">Reference proteome</keyword>
<dbReference type="PRINTS" id="PR00455">
    <property type="entry name" value="HTHTETR"/>
</dbReference>
<organism evidence="4 5">
    <name type="scientific">Desulfosporosinus acididurans</name>
    <dbReference type="NCBI Taxonomy" id="476652"/>
    <lineage>
        <taxon>Bacteria</taxon>
        <taxon>Bacillati</taxon>
        <taxon>Bacillota</taxon>
        <taxon>Clostridia</taxon>
        <taxon>Eubacteriales</taxon>
        <taxon>Desulfitobacteriaceae</taxon>
        <taxon>Desulfosporosinus</taxon>
    </lineage>
</organism>
<dbReference type="PROSITE" id="PS01081">
    <property type="entry name" value="HTH_TETR_1"/>
    <property type="match status" value="1"/>
</dbReference>
<comment type="caution">
    <text evidence="4">The sequence shown here is derived from an EMBL/GenBank/DDBJ whole genome shotgun (WGS) entry which is preliminary data.</text>
</comment>
<sequence length="201" mass="23004">METIETGNLTDNTLSIRIIEAAKQLFVDHGFKGTTTKMIAKEANVNEATLFRHFKNKEGIFLAITKDLTKHSNSKLESIIESDIPLEEMLFQFGMELYRRIVQSKGVLIVAIIESKQRSELVENVTSTFRSIVEILERKLVRLHDEKKLEKNDFFTVSLMYVESLIGLFIVQTRLKGDLIPMEIERLCRSASKVLVNGLQN</sequence>
<dbReference type="GO" id="GO:0003700">
    <property type="term" value="F:DNA-binding transcription factor activity"/>
    <property type="evidence" value="ECO:0007669"/>
    <property type="project" value="TreeGrafter"/>
</dbReference>
<dbReference type="SUPFAM" id="SSF46689">
    <property type="entry name" value="Homeodomain-like"/>
    <property type="match status" value="1"/>
</dbReference>
<evidence type="ECO:0000256" key="2">
    <source>
        <dbReference type="PROSITE-ProRule" id="PRU00335"/>
    </source>
</evidence>
<dbReference type="InterPro" id="IPR050109">
    <property type="entry name" value="HTH-type_TetR-like_transc_reg"/>
</dbReference>
<dbReference type="STRING" id="476652.DEAC_c00060"/>
<dbReference type="PATRIC" id="fig|476652.3.peg.6"/>